<dbReference type="OrthoDB" id="401129at2"/>
<dbReference type="PANTHER" id="PTHR33545:SF5">
    <property type="entry name" value="UPF0750 MEMBRANE PROTEIN YITT"/>
    <property type="match status" value="1"/>
</dbReference>
<name>A0A3L9ZYS4_9BACT</name>
<comment type="caution">
    <text evidence="7">The sequence shown here is derived from an EMBL/GenBank/DDBJ whole genome shotgun (WGS) entry which is preliminary data.</text>
</comment>
<dbReference type="EMBL" id="REFI01000008">
    <property type="protein sequence ID" value="RMA77596.1"/>
    <property type="molecule type" value="Genomic_DNA"/>
</dbReference>
<dbReference type="Pfam" id="PF02588">
    <property type="entry name" value="YitT_membrane"/>
    <property type="match status" value="1"/>
</dbReference>
<evidence type="ECO:0000256" key="2">
    <source>
        <dbReference type="ARBA" id="ARBA00022475"/>
    </source>
</evidence>
<dbReference type="RefSeq" id="WP_121940910.1">
    <property type="nucleotide sequence ID" value="NZ_CP137846.1"/>
</dbReference>
<evidence type="ECO:0000256" key="3">
    <source>
        <dbReference type="ARBA" id="ARBA00022692"/>
    </source>
</evidence>
<feature type="transmembrane region" description="Helical" evidence="6">
    <location>
        <begin position="36"/>
        <end position="61"/>
    </location>
</feature>
<dbReference type="InterPro" id="IPR051461">
    <property type="entry name" value="UPF0750_membrane"/>
</dbReference>
<dbReference type="InterPro" id="IPR003740">
    <property type="entry name" value="YitT"/>
</dbReference>
<gene>
    <name evidence="7" type="ORF">JN00_0447</name>
</gene>
<keyword evidence="4 6" id="KW-1133">Transmembrane helix</keyword>
<comment type="subcellular location">
    <subcellularLocation>
        <location evidence="1">Cell membrane</location>
        <topology evidence="1">Multi-pass membrane protein</topology>
    </subcellularLocation>
</comment>
<evidence type="ECO:0000256" key="4">
    <source>
        <dbReference type="ARBA" id="ARBA00022989"/>
    </source>
</evidence>
<dbReference type="AlphaFoldDB" id="A0A3L9ZYS4"/>
<keyword evidence="3 6" id="KW-0812">Transmembrane</keyword>
<dbReference type="GO" id="GO:0005886">
    <property type="term" value="C:plasma membrane"/>
    <property type="evidence" value="ECO:0007669"/>
    <property type="project" value="UniProtKB-SubCell"/>
</dbReference>
<protein>
    <submittedName>
        <fullName evidence="7">Uncharacterized membrane-anchored protein YitT (DUF2179 family)</fullName>
    </submittedName>
</protein>
<evidence type="ECO:0000313" key="7">
    <source>
        <dbReference type="EMBL" id="RMA77596.1"/>
    </source>
</evidence>
<keyword evidence="8" id="KW-1185">Reference proteome</keyword>
<evidence type="ECO:0000256" key="1">
    <source>
        <dbReference type="ARBA" id="ARBA00004651"/>
    </source>
</evidence>
<evidence type="ECO:0000256" key="5">
    <source>
        <dbReference type="ARBA" id="ARBA00023136"/>
    </source>
</evidence>
<dbReference type="Proteomes" id="UP000267246">
    <property type="component" value="Unassembled WGS sequence"/>
</dbReference>
<reference evidence="7 8" key="1">
    <citation type="submission" date="2018-10" db="EMBL/GenBank/DDBJ databases">
        <title>Genomic Encyclopedia of Archaeal and Bacterial Type Strains, Phase II (KMG-II): from individual species to whole genera.</title>
        <authorList>
            <person name="Goeker M."/>
        </authorList>
    </citation>
    <scope>NUCLEOTIDE SEQUENCE [LARGE SCALE GENOMIC DNA]</scope>
    <source>
        <strain evidence="7 8">ATCC 29870</strain>
    </source>
</reference>
<feature type="transmembrane region" description="Helical" evidence="6">
    <location>
        <begin position="81"/>
        <end position="98"/>
    </location>
</feature>
<evidence type="ECO:0000313" key="8">
    <source>
        <dbReference type="Proteomes" id="UP000267246"/>
    </source>
</evidence>
<organism evidence="7 8">
    <name type="scientific">Metamycoplasma subdolum</name>
    <dbReference type="NCBI Taxonomy" id="92407"/>
    <lineage>
        <taxon>Bacteria</taxon>
        <taxon>Bacillati</taxon>
        <taxon>Mycoplasmatota</taxon>
        <taxon>Mycoplasmoidales</taxon>
        <taxon>Metamycoplasmataceae</taxon>
        <taxon>Metamycoplasma</taxon>
    </lineage>
</organism>
<sequence length="376" mass="42474">MENGEKKITLRPTQYDEINPYKLNFFNIWKKFPKNLIFIIISAFLYNIGVALFLGKAATVASGISAIVQGLTYSLPITQKYFAFIYLGLNIPFIIAFWKKNNRKFMLCTLYWLLFQVVAQSIFLIPQVQSAVNSLTIFNMKIEKAGGEIVKVPWEVYTKTYELKLGLTAAETLKIQNPTWPIIVYSLVGGVLSGAAAGIAWKNHGSTAGSDVFIYYISKMKKKSVGSVSFIIAIIFALFSIIIIGFLEGFGVNPNINWAEDGFIVRIISTAIYIFIFNLFINLIYPKYKKVKIEIYTKKPNEVISHLRSIGYWHGYNYSPVTSGFNDSTSTKVETVALLLELSFIKAEILKIDPSAFIDVTYIYHVFGDFNTSKVD</sequence>
<accession>A0A3L9ZYS4</accession>
<feature type="transmembrane region" description="Helical" evidence="6">
    <location>
        <begin position="182"/>
        <end position="201"/>
    </location>
</feature>
<feature type="transmembrane region" description="Helical" evidence="6">
    <location>
        <begin position="105"/>
        <end position="125"/>
    </location>
</feature>
<dbReference type="PANTHER" id="PTHR33545">
    <property type="entry name" value="UPF0750 MEMBRANE PROTEIN YITT-RELATED"/>
    <property type="match status" value="1"/>
</dbReference>
<evidence type="ECO:0000256" key="6">
    <source>
        <dbReference type="SAM" id="Phobius"/>
    </source>
</evidence>
<proteinExistence type="predicted"/>
<feature type="transmembrane region" description="Helical" evidence="6">
    <location>
        <begin position="263"/>
        <end position="285"/>
    </location>
</feature>
<keyword evidence="5 6" id="KW-0472">Membrane</keyword>
<keyword evidence="2" id="KW-1003">Cell membrane</keyword>
<feature type="transmembrane region" description="Helical" evidence="6">
    <location>
        <begin position="228"/>
        <end position="251"/>
    </location>
</feature>